<sequence>MNFIRPEARALLWQWRDVLIGLAVFALGLWVFLRSFGVLAWLGAAAAIVGVLLVLTGAIRVRFRVPHGGPGVVEIIERRMTYFGPEGGRSFSFDEVKKIEIETTEGGPSFDDLFWIFHLEGNPPVRIPASAAEGEEIIDALSAFSGVNSKNVVDACLTTTRERFLVWEKGD</sequence>
<evidence type="ECO:0008006" key="4">
    <source>
        <dbReference type="Google" id="ProtNLM"/>
    </source>
</evidence>
<accession>A0ABV5JIC4</accession>
<keyword evidence="1" id="KW-1133">Transmembrane helix</keyword>
<keyword evidence="1" id="KW-0812">Transmembrane</keyword>
<name>A0ABV5JIC4_9RHOB</name>
<evidence type="ECO:0000313" key="2">
    <source>
        <dbReference type="EMBL" id="MFB9233216.1"/>
    </source>
</evidence>
<feature type="transmembrane region" description="Helical" evidence="1">
    <location>
        <begin position="39"/>
        <end position="59"/>
    </location>
</feature>
<evidence type="ECO:0000313" key="3">
    <source>
        <dbReference type="Proteomes" id="UP001589683"/>
    </source>
</evidence>
<comment type="caution">
    <text evidence="2">The sequence shown here is derived from an EMBL/GenBank/DDBJ whole genome shotgun (WGS) entry which is preliminary data.</text>
</comment>
<proteinExistence type="predicted"/>
<reference evidence="2 3" key="1">
    <citation type="submission" date="2024-09" db="EMBL/GenBank/DDBJ databases">
        <authorList>
            <person name="Sun Q."/>
            <person name="Mori K."/>
        </authorList>
    </citation>
    <scope>NUCLEOTIDE SEQUENCE [LARGE SCALE GENOMIC DNA]</scope>
    <source>
        <strain evidence="2 3">CECT 8726</strain>
    </source>
</reference>
<protein>
    <recommendedName>
        <fullName evidence="4">DUF2244 domain-containing protein</fullName>
    </recommendedName>
</protein>
<evidence type="ECO:0000256" key="1">
    <source>
        <dbReference type="SAM" id="Phobius"/>
    </source>
</evidence>
<organism evidence="2 3">
    <name type="scientific">Pseudohalocynthiibacter aestuariivivens</name>
    <dbReference type="NCBI Taxonomy" id="1591409"/>
    <lineage>
        <taxon>Bacteria</taxon>
        <taxon>Pseudomonadati</taxon>
        <taxon>Pseudomonadota</taxon>
        <taxon>Alphaproteobacteria</taxon>
        <taxon>Rhodobacterales</taxon>
        <taxon>Paracoccaceae</taxon>
        <taxon>Pseudohalocynthiibacter</taxon>
    </lineage>
</organism>
<feature type="transmembrane region" description="Helical" evidence="1">
    <location>
        <begin position="12"/>
        <end position="33"/>
    </location>
</feature>
<keyword evidence="1" id="KW-0472">Membrane</keyword>
<dbReference type="EMBL" id="JBHMEA010000048">
    <property type="protein sequence ID" value="MFB9233216.1"/>
    <property type="molecule type" value="Genomic_DNA"/>
</dbReference>
<keyword evidence="3" id="KW-1185">Reference proteome</keyword>
<dbReference type="RefSeq" id="WP_213889418.1">
    <property type="nucleotide sequence ID" value="NZ_JAGFNU010000006.1"/>
</dbReference>
<gene>
    <name evidence="2" type="ORF">ACFFUT_15600</name>
</gene>
<dbReference type="Proteomes" id="UP001589683">
    <property type="component" value="Unassembled WGS sequence"/>
</dbReference>